<dbReference type="InterPro" id="IPR020475">
    <property type="entry name" value="Endothelin"/>
</dbReference>
<dbReference type="GO" id="GO:0003100">
    <property type="term" value="P:regulation of systemic arterial blood pressure by endothelin"/>
    <property type="evidence" value="ECO:0007669"/>
    <property type="project" value="TreeGrafter"/>
</dbReference>
<protein>
    <recommendedName>
        <fullName evidence="6">Endothelin-1</fullName>
    </recommendedName>
</protein>
<feature type="domain" description="Endothelin-like toxin" evidence="9">
    <location>
        <begin position="99"/>
        <end position="120"/>
    </location>
</feature>
<organism evidence="10 11">
    <name type="scientific">Chanos chanos</name>
    <name type="common">Milkfish</name>
    <name type="synonym">Mugil chanos</name>
    <dbReference type="NCBI Taxonomy" id="29144"/>
    <lineage>
        <taxon>Eukaryota</taxon>
        <taxon>Metazoa</taxon>
        <taxon>Chordata</taxon>
        <taxon>Craniata</taxon>
        <taxon>Vertebrata</taxon>
        <taxon>Euteleostomi</taxon>
        <taxon>Actinopterygii</taxon>
        <taxon>Neopterygii</taxon>
        <taxon>Teleostei</taxon>
        <taxon>Ostariophysi</taxon>
        <taxon>Gonorynchiformes</taxon>
        <taxon>Chanidae</taxon>
        <taxon>Chanos</taxon>
    </lineage>
</organism>
<evidence type="ECO:0000256" key="4">
    <source>
        <dbReference type="ARBA" id="ARBA00022858"/>
    </source>
</evidence>
<evidence type="ECO:0000256" key="1">
    <source>
        <dbReference type="ARBA" id="ARBA00004613"/>
    </source>
</evidence>
<evidence type="ECO:0000256" key="8">
    <source>
        <dbReference type="SAM" id="SignalP"/>
    </source>
</evidence>
<dbReference type="GO" id="GO:0006874">
    <property type="term" value="P:intracellular calcium ion homeostasis"/>
    <property type="evidence" value="ECO:0007669"/>
    <property type="project" value="TreeGrafter"/>
</dbReference>
<evidence type="ECO:0000256" key="3">
    <source>
        <dbReference type="ARBA" id="ARBA00022525"/>
    </source>
</evidence>
<feature type="domain" description="Endothelin-like toxin" evidence="9">
    <location>
        <begin position="45"/>
        <end position="66"/>
    </location>
</feature>
<dbReference type="InterPro" id="IPR019764">
    <property type="entry name" value="Endothelin_toxin_CS"/>
</dbReference>
<comment type="subcellular location">
    <subcellularLocation>
        <location evidence="1">Secreted</location>
    </subcellularLocation>
</comment>
<keyword evidence="3" id="KW-0964">Secreted</keyword>
<evidence type="ECO:0000256" key="2">
    <source>
        <dbReference type="ARBA" id="ARBA00010959"/>
    </source>
</evidence>
<evidence type="ECO:0000259" key="9">
    <source>
        <dbReference type="SMART" id="SM00272"/>
    </source>
</evidence>
<dbReference type="CTD" id="1906"/>
<feature type="chain" id="PRO_5027074352" description="Endothelin-1" evidence="8">
    <location>
        <begin position="24"/>
        <end position="201"/>
    </location>
</feature>
<evidence type="ECO:0000313" key="10">
    <source>
        <dbReference type="Proteomes" id="UP000504632"/>
    </source>
</evidence>
<dbReference type="OrthoDB" id="9362154at2759"/>
<comment type="similarity">
    <text evidence="2">Belongs to the endothelin/sarafotoxin family.</text>
</comment>
<proteinExistence type="inferred from homology"/>
<sequence>MEIRIIFPMLSMLSSGLFHTVAPASLGEDAVTATLTPARHSRTKRCSCATFLDKECVYFCHLDIIWVNTPERTVSYGLGSAPRKRRSVRGLAYSTQSPRCKCLDNKDNTCADFCQPAPSFRYKAAPDKVILDAQGDDCAGKQCKYNLAAKTERIKRLREENQKTVDPLALRTTKKVRLLLEKWRLGQHHRTRAWEPENATS</sequence>
<feature type="signal peptide" evidence="8">
    <location>
        <begin position="1"/>
        <end position="23"/>
    </location>
</feature>
<dbReference type="GO" id="GO:0005615">
    <property type="term" value="C:extracellular space"/>
    <property type="evidence" value="ECO:0007669"/>
    <property type="project" value="TreeGrafter"/>
</dbReference>
<evidence type="ECO:0000313" key="11">
    <source>
        <dbReference type="RefSeq" id="XP_030645381.1"/>
    </source>
</evidence>
<keyword evidence="10" id="KW-1185">Reference proteome</keyword>
<keyword evidence="4" id="KW-0838">Vasoactive</keyword>
<comment type="function">
    <text evidence="7">Endothelins are endothelium-derived vasoconstrictor peptides. Probable ligand for G-protein coupled receptors EDNRA and EDNRB which activates PTK2B, BCAR1, BCAR3 and, GTPases RAP1 and RHOA cascade in glomerular mesangial cells. Also binds the DEAR/FBXW7-AS1 receptor. Promotes mesenteric arterial wall remodeling via activation of ROCK signaling and subsequent colocalization of NFATC3 with F-actin filaments. NFATC3 then translocates to the nucleus where it subsequently promotes the transcription of the smooth muscle hypertrophy and differentiation marker ACTA2.</text>
</comment>
<dbReference type="InParanoid" id="A0A6J2WPN2"/>
<accession>A0A6J2WPN2</accession>
<gene>
    <name evidence="11" type="primary">edn1</name>
</gene>
<dbReference type="Proteomes" id="UP000504632">
    <property type="component" value="Chromosome 12"/>
</dbReference>
<dbReference type="GO" id="GO:0005179">
    <property type="term" value="F:hormone activity"/>
    <property type="evidence" value="ECO:0007669"/>
    <property type="project" value="TreeGrafter"/>
</dbReference>
<dbReference type="AlphaFoldDB" id="A0A6J2WPN2"/>
<evidence type="ECO:0000256" key="6">
    <source>
        <dbReference type="ARBA" id="ARBA00040197"/>
    </source>
</evidence>
<dbReference type="GeneID" id="115825726"/>
<evidence type="ECO:0000256" key="7">
    <source>
        <dbReference type="ARBA" id="ARBA00046081"/>
    </source>
</evidence>
<evidence type="ECO:0000256" key="5">
    <source>
        <dbReference type="ARBA" id="ARBA00023322"/>
    </source>
</evidence>
<keyword evidence="8" id="KW-0732">Signal</keyword>
<dbReference type="InterPro" id="IPR001928">
    <property type="entry name" value="Endothln-like_toxin"/>
</dbReference>
<dbReference type="GO" id="GO:0031708">
    <property type="term" value="F:endothelin B receptor binding"/>
    <property type="evidence" value="ECO:0007669"/>
    <property type="project" value="TreeGrafter"/>
</dbReference>
<dbReference type="GO" id="GO:0014826">
    <property type="term" value="P:vein smooth muscle contraction"/>
    <property type="evidence" value="ECO:0007669"/>
    <property type="project" value="TreeGrafter"/>
</dbReference>
<dbReference type="GO" id="GO:0031707">
    <property type="term" value="F:endothelin A receptor binding"/>
    <property type="evidence" value="ECO:0007669"/>
    <property type="project" value="TreeGrafter"/>
</dbReference>
<dbReference type="GO" id="GO:0019229">
    <property type="term" value="P:regulation of vasoconstriction"/>
    <property type="evidence" value="ECO:0007669"/>
    <property type="project" value="InterPro"/>
</dbReference>
<dbReference type="SMART" id="SM00272">
    <property type="entry name" value="END"/>
    <property type="match status" value="2"/>
</dbReference>
<dbReference type="Pfam" id="PF00322">
    <property type="entry name" value="Endothelin"/>
    <property type="match status" value="1"/>
</dbReference>
<keyword evidence="5" id="KW-0839">Vasoconstrictor</keyword>
<dbReference type="PRINTS" id="PR00365">
    <property type="entry name" value="ENDOTHELIN"/>
</dbReference>
<name>A0A6J2WPN2_CHACN</name>
<dbReference type="PANTHER" id="PTHR13874">
    <property type="entry name" value="ENDOTHELIN"/>
    <property type="match status" value="1"/>
</dbReference>
<dbReference type="PANTHER" id="PTHR13874:SF10">
    <property type="entry name" value="ENDOTHELIN-1"/>
    <property type="match status" value="1"/>
</dbReference>
<reference evidence="11" key="1">
    <citation type="submission" date="2025-08" db="UniProtKB">
        <authorList>
            <consortium name="RefSeq"/>
        </authorList>
    </citation>
    <scope>IDENTIFICATION</scope>
</reference>
<dbReference type="PROSITE" id="PS00270">
    <property type="entry name" value="ENDOTHELIN"/>
    <property type="match status" value="2"/>
</dbReference>
<dbReference type="RefSeq" id="XP_030645381.1">
    <property type="nucleotide sequence ID" value="XM_030789521.1"/>
</dbReference>